<feature type="transmembrane region" description="Helical" evidence="1">
    <location>
        <begin position="75"/>
        <end position="96"/>
    </location>
</feature>
<name>A0ABP1REX6_9HEXA</name>
<comment type="caution">
    <text evidence="2">The sequence shown here is derived from an EMBL/GenBank/DDBJ whole genome shotgun (WGS) entry which is preliminary data.</text>
</comment>
<reference evidence="2 3" key="1">
    <citation type="submission" date="2024-08" db="EMBL/GenBank/DDBJ databases">
        <authorList>
            <person name="Cucini C."/>
            <person name="Frati F."/>
        </authorList>
    </citation>
    <scope>NUCLEOTIDE SEQUENCE [LARGE SCALE GENOMIC DNA]</scope>
</reference>
<protein>
    <submittedName>
        <fullName evidence="2">Uncharacterized protein</fullName>
    </submittedName>
</protein>
<evidence type="ECO:0000256" key="1">
    <source>
        <dbReference type="SAM" id="Phobius"/>
    </source>
</evidence>
<gene>
    <name evidence="2" type="ORF">ODALV1_LOCUS20583</name>
</gene>
<evidence type="ECO:0000313" key="2">
    <source>
        <dbReference type="EMBL" id="CAL8124358.1"/>
    </source>
</evidence>
<dbReference type="EMBL" id="CAXLJM020000068">
    <property type="protein sequence ID" value="CAL8124358.1"/>
    <property type="molecule type" value="Genomic_DNA"/>
</dbReference>
<feature type="transmembrane region" description="Helical" evidence="1">
    <location>
        <begin position="108"/>
        <end position="130"/>
    </location>
</feature>
<keyword evidence="1" id="KW-1133">Transmembrane helix</keyword>
<keyword evidence="1" id="KW-0812">Transmembrane</keyword>
<dbReference type="Proteomes" id="UP001642540">
    <property type="component" value="Unassembled WGS sequence"/>
</dbReference>
<feature type="transmembrane region" description="Helical" evidence="1">
    <location>
        <begin position="310"/>
        <end position="330"/>
    </location>
</feature>
<keyword evidence="1" id="KW-0472">Membrane</keyword>
<evidence type="ECO:0000313" key="3">
    <source>
        <dbReference type="Proteomes" id="UP001642540"/>
    </source>
</evidence>
<organism evidence="2 3">
    <name type="scientific">Orchesella dallaii</name>
    <dbReference type="NCBI Taxonomy" id="48710"/>
    <lineage>
        <taxon>Eukaryota</taxon>
        <taxon>Metazoa</taxon>
        <taxon>Ecdysozoa</taxon>
        <taxon>Arthropoda</taxon>
        <taxon>Hexapoda</taxon>
        <taxon>Collembola</taxon>
        <taxon>Entomobryomorpha</taxon>
        <taxon>Entomobryoidea</taxon>
        <taxon>Orchesellidae</taxon>
        <taxon>Orchesellinae</taxon>
        <taxon>Orchesella</taxon>
    </lineage>
</organism>
<sequence length="386" mass="43895">MCEVRERVHRCKPSKTASNHKPDILSPGPLPQILPENPNYLEALLDVEYKVGLSPFRIEKDGFVVSSLGHKLVNILWIGLATLCTIHNGSLICATVKKRGVLLNDREYYSEMGFALFTGIMRIVYIHNLWRNKDIFNKLLKLLHSERFADLFHDQNAFKLVTLIRGLSFASSYVICGLGLNVVPTHVIKTKGWDWKTVLLSHEYGFNLTMNRVNKIFTPSIRIQPEMPWPGTWSPLTMPLGILGMLMDYSSLVLNSCMQDMMMLSALGLLKAINEFKVKMDIPDMQVVLDRYMDVSELSKQVNETIRGSVPATTIVGIIASAYGLHVVWQGDWAPAVVYVVFAVKLFFTFFIAVKISRKCKRFESWLRYRITRDQQNGTSSVKKTS</sequence>
<accession>A0ABP1REX6</accession>
<feature type="transmembrane region" description="Helical" evidence="1">
    <location>
        <begin position="336"/>
        <end position="354"/>
    </location>
</feature>
<proteinExistence type="predicted"/>
<feature type="transmembrane region" description="Helical" evidence="1">
    <location>
        <begin position="236"/>
        <end position="254"/>
    </location>
</feature>
<keyword evidence="3" id="KW-1185">Reference proteome</keyword>